<organism evidence="3 4">
    <name type="scientific">Caproiciproducens galactitolivorans</name>
    <dbReference type="NCBI Taxonomy" id="642589"/>
    <lineage>
        <taxon>Bacteria</taxon>
        <taxon>Bacillati</taxon>
        <taxon>Bacillota</taxon>
        <taxon>Clostridia</taxon>
        <taxon>Eubacteriales</taxon>
        <taxon>Acutalibacteraceae</taxon>
        <taxon>Caproiciproducens</taxon>
    </lineage>
</organism>
<dbReference type="InterPro" id="IPR012349">
    <property type="entry name" value="Split_barrel_FMN-bd"/>
</dbReference>
<comment type="caution">
    <text evidence="3">The sequence shown here is derived from an EMBL/GenBank/DDBJ whole genome shotgun (WGS) entry which is preliminary data.</text>
</comment>
<dbReference type="RefSeq" id="WP_135659484.1">
    <property type="nucleotide sequence ID" value="NZ_JAJUFJ010000014.1"/>
</dbReference>
<dbReference type="SUPFAM" id="SSF50475">
    <property type="entry name" value="FMN-binding split barrel"/>
    <property type="match status" value="1"/>
</dbReference>
<dbReference type="InterPro" id="IPR052174">
    <property type="entry name" value="Flavoredoxin"/>
</dbReference>
<dbReference type="AlphaFoldDB" id="A0A4Z0YBJ5"/>
<gene>
    <name evidence="3" type="primary">flr</name>
    <name evidence="3" type="ORF">CAGA_15460</name>
</gene>
<evidence type="ECO:0000256" key="1">
    <source>
        <dbReference type="ARBA" id="ARBA00038054"/>
    </source>
</evidence>
<dbReference type="EMBL" id="SRMQ01000006">
    <property type="protein sequence ID" value="TGJ76340.1"/>
    <property type="molecule type" value="Genomic_DNA"/>
</dbReference>
<evidence type="ECO:0000313" key="4">
    <source>
        <dbReference type="Proteomes" id="UP000297714"/>
    </source>
</evidence>
<dbReference type="GO" id="GO:0010181">
    <property type="term" value="F:FMN binding"/>
    <property type="evidence" value="ECO:0007669"/>
    <property type="project" value="InterPro"/>
</dbReference>
<accession>A0A4Z0YBJ5</accession>
<dbReference type="PANTHER" id="PTHR43567">
    <property type="entry name" value="FLAVOREDOXIN-RELATED-RELATED"/>
    <property type="match status" value="1"/>
</dbReference>
<evidence type="ECO:0000259" key="2">
    <source>
        <dbReference type="Pfam" id="PF01613"/>
    </source>
</evidence>
<protein>
    <submittedName>
        <fullName evidence="3">Flavoredoxin</fullName>
    </submittedName>
</protein>
<dbReference type="OrthoDB" id="9791490at2"/>
<sequence>MFQETELTDLSFNPFTKIGDEWMLITAGNKEKCNTMTASWGGLGVLWNKNVSFIFLRPQRYTLEFLEKEEYYSLCFFDESQRKTLNYCGSHSGRDVDKAKETGLTTVYDGSVPYFEEARCVLICRKLYGQMMEPSCFTNPSVEQKNYPNKDYHKMFVGEIVKVLKKV</sequence>
<feature type="domain" description="Flavin reductase like" evidence="2">
    <location>
        <begin position="23"/>
        <end position="163"/>
    </location>
</feature>
<proteinExistence type="inferred from homology"/>
<dbReference type="GO" id="GO:0016646">
    <property type="term" value="F:oxidoreductase activity, acting on the CH-NH group of donors, NAD or NADP as acceptor"/>
    <property type="evidence" value="ECO:0007669"/>
    <property type="project" value="UniProtKB-ARBA"/>
</dbReference>
<comment type="similarity">
    <text evidence="1">Belongs to the flavoredoxin family.</text>
</comment>
<keyword evidence="4" id="KW-1185">Reference proteome</keyword>
<reference evidence="3 4" key="1">
    <citation type="submission" date="2019-04" db="EMBL/GenBank/DDBJ databases">
        <authorList>
            <person name="Poehlein A."/>
            <person name="Bengelsdorf F.R."/>
            <person name="Duerre P."/>
            <person name="Daniel R."/>
        </authorList>
    </citation>
    <scope>NUCLEOTIDE SEQUENCE [LARGE SCALE GENOMIC DNA]</scope>
    <source>
        <strain evidence="3 4">BS-1</strain>
    </source>
</reference>
<dbReference type="PANTHER" id="PTHR43567:SF5">
    <property type="entry name" value="HYPOTHETICAL CYTOSOLIC PROTEIN"/>
    <property type="match status" value="1"/>
</dbReference>
<dbReference type="Pfam" id="PF01613">
    <property type="entry name" value="Flavin_Reduct"/>
    <property type="match status" value="1"/>
</dbReference>
<name>A0A4Z0YBJ5_9FIRM</name>
<evidence type="ECO:0000313" key="3">
    <source>
        <dbReference type="EMBL" id="TGJ76340.1"/>
    </source>
</evidence>
<dbReference type="Gene3D" id="2.30.110.10">
    <property type="entry name" value="Electron Transport, Fmn-binding Protein, Chain A"/>
    <property type="match status" value="1"/>
</dbReference>
<dbReference type="InterPro" id="IPR002563">
    <property type="entry name" value="Flavin_Rdtase-like_dom"/>
</dbReference>
<dbReference type="Proteomes" id="UP000297714">
    <property type="component" value="Unassembled WGS sequence"/>
</dbReference>